<dbReference type="InterPro" id="IPR036390">
    <property type="entry name" value="WH_DNA-bd_sf"/>
</dbReference>
<evidence type="ECO:0000256" key="1">
    <source>
        <dbReference type="ARBA" id="ARBA00023015"/>
    </source>
</evidence>
<protein>
    <submittedName>
        <fullName evidence="6">DNA-binding GntR family transcriptional regulator</fullName>
    </submittedName>
</protein>
<dbReference type="GO" id="GO:0003700">
    <property type="term" value="F:DNA-binding transcription factor activity"/>
    <property type="evidence" value="ECO:0007669"/>
    <property type="project" value="InterPro"/>
</dbReference>
<keyword evidence="7" id="KW-1185">Reference proteome</keyword>
<evidence type="ECO:0000313" key="6">
    <source>
        <dbReference type="EMBL" id="MBB3978520.1"/>
    </source>
</evidence>
<dbReference type="InterPro" id="IPR011711">
    <property type="entry name" value="GntR_C"/>
</dbReference>
<comment type="caution">
    <text evidence="6">The sequence shown here is derived from an EMBL/GenBank/DDBJ whole genome shotgun (WGS) entry which is preliminary data.</text>
</comment>
<dbReference type="PANTHER" id="PTHR43537:SF50">
    <property type="entry name" value="TRANSCRIPTIONAL REGULATORY PROTEIN"/>
    <property type="match status" value="1"/>
</dbReference>
<dbReference type="Proteomes" id="UP000574761">
    <property type="component" value="Unassembled WGS sequence"/>
</dbReference>
<dbReference type="CDD" id="cd07377">
    <property type="entry name" value="WHTH_GntR"/>
    <property type="match status" value="1"/>
</dbReference>
<evidence type="ECO:0000259" key="5">
    <source>
        <dbReference type="PROSITE" id="PS50949"/>
    </source>
</evidence>
<dbReference type="SMART" id="SM00895">
    <property type="entry name" value="FCD"/>
    <property type="match status" value="1"/>
</dbReference>
<proteinExistence type="predicted"/>
<dbReference type="PANTHER" id="PTHR43537">
    <property type="entry name" value="TRANSCRIPTIONAL REGULATOR, GNTR FAMILY"/>
    <property type="match status" value="1"/>
</dbReference>
<dbReference type="InterPro" id="IPR000524">
    <property type="entry name" value="Tscrpt_reg_HTH_GntR"/>
</dbReference>
<dbReference type="Pfam" id="PF07729">
    <property type="entry name" value="FCD"/>
    <property type="match status" value="1"/>
</dbReference>
<evidence type="ECO:0000313" key="7">
    <source>
        <dbReference type="Proteomes" id="UP000574761"/>
    </source>
</evidence>
<gene>
    <name evidence="6" type="ORF">GGQ64_003754</name>
</gene>
<sequence>MKSLAKPSPRKAAATENAEKRTGRLTRPALLVDEVVRAIREMIVEGRVLPGERLSENVLAAELGVSTTPVREAIALLRREGLVTVQPQSGTYVFELQPGELNQLCELRFALEPAAVQLALDKPESKLGDELAAIVEKMERAQAEGRTKDYLTLDTAFHDAIIAASGNPYITNAYALIGAKMAALRNRLGDDPHHMEKSMREHVEITSAIREKDLSRAANILVRHIARKEGSYWEHLDPDQAPAFGGPAGAD</sequence>
<dbReference type="AlphaFoldDB" id="A0A7W6D867"/>
<keyword evidence="3" id="KW-0804">Transcription</keyword>
<dbReference type="Pfam" id="PF00392">
    <property type="entry name" value="GntR"/>
    <property type="match status" value="1"/>
</dbReference>
<dbReference type="Gene3D" id="1.10.10.10">
    <property type="entry name" value="Winged helix-like DNA-binding domain superfamily/Winged helix DNA-binding domain"/>
    <property type="match status" value="1"/>
</dbReference>
<dbReference type="SUPFAM" id="SSF46785">
    <property type="entry name" value="Winged helix' DNA-binding domain"/>
    <property type="match status" value="1"/>
</dbReference>
<dbReference type="Gene3D" id="1.20.120.530">
    <property type="entry name" value="GntR ligand-binding domain-like"/>
    <property type="match status" value="1"/>
</dbReference>
<name>A0A7W6D867_9HYPH</name>
<dbReference type="SMART" id="SM00345">
    <property type="entry name" value="HTH_GNTR"/>
    <property type="match status" value="1"/>
</dbReference>
<evidence type="ECO:0000256" key="4">
    <source>
        <dbReference type="SAM" id="MobiDB-lite"/>
    </source>
</evidence>
<evidence type="ECO:0000256" key="2">
    <source>
        <dbReference type="ARBA" id="ARBA00023125"/>
    </source>
</evidence>
<dbReference type="PROSITE" id="PS50949">
    <property type="entry name" value="HTH_GNTR"/>
    <property type="match status" value="1"/>
</dbReference>
<reference evidence="6 7" key="1">
    <citation type="submission" date="2020-08" db="EMBL/GenBank/DDBJ databases">
        <title>Genomic Encyclopedia of Type Strains, Phase IV (KMG-IV): sequencing the most valuable type-strain genomes for metagenomic binning, comparative biology and taxonomic classification.</title>
        <authorList>
            <person name="Goeker M."/>
        </authorList>
    </citation>
    <scope>NUCLEOTIDE SEQUENCE [LARGE SCALE GENOMIC DNA]</scope>
    <source>
        <strain evidence="6 7">DSM 100211</strain>
    </source>
</reference>
<dbReference type="SUPFAM" id="SSF48008">
    <property type="entry name" value="GntR ligand-binding domain-like"/>
    <property type="match status" value="1"/>
</dbReference>
<evidence type="ECO:0000256" key="3">
    <source>
        <dbReference type="ARBA" id="ARBA00023163"/>
    </source>
</evidence>
<dbReference type="InterPro" id="IPR008920">
    <property type="entry name" value="TF_FadR/GntR_C"/>
</dbReference>
<dbReference type="GO" id="GO:0003677">
    <property type="term" value="F:DNA binding"/>
    <property type="evidence" value="ECO:0007669"/>
    <property type="project" value="UniProtKB-KW"/>
</dbReference>
<dbReference type="RefSeq" id="WP_183806757.1">
    <property type="nucleotide sequence ID" value="NZ_JACIEE010000007.1"/>
</dbReference>
<keyword evidence="1" id="KW-0805">Transcription regulation</keyword>
<feature type="domain" description="HTH gntR-type" evidence="5">
    <location>
        <begin position="29"/>
        <end position="96"/>
    </location>
</feature>
<keyword evidence="2 6" id="KW-0238">DNA-binding</keyword>
<feature type="region of interest" description="Disordered" evidence="4">
    <location>
        <begin position="1"/>
        <end position="21"/>
    </location>
</feature>
<accession>A0A7W6D867</accession>
<organism evidence="6 7">
    <name type="scientific">Mycoplana azooxidifex</name>
    <dbReference type="NCBI Taxonomy" id="1636188"/>
    <lineage>
        <taxon>Bacteria</taxon>
        <taxon>Pseudomonadati</taxon>
        <taxon>Pseudomonadota</taxon>
        <taxon>Alphaproteobacteria</taxon>
        <taxon>Hyphomicrobiales</taxon>
        <taxon>Rhizobiaceae</taxon>
        <taxon>Mycoplana</taxon>
    </lineage>
</organism>
<dbReference type="EMBL" id="JACIEE010000007">
    <property type="protein sequence ID" value="MBB3978520.1"/>
    <property type="molecule type" value="Genomic_DNA"/>
</dbReference>
<dbReference type="InterPro" id="IPR036388">
    <property type="entry name" value="WH-like_DNA-bd_sf"/>
</dbReference>